<organism evidence="2 3">
    <name type="scientific">Argiope bruennichi</name>
    <name type="common">Wasp spider</name>
    <name type="synonym">Aranea bruennichi</name>
    <dbReference type="NCBI Taxonomy" id="94029"/>
    <lineage>
        <taxon>Eukaryota</taxon>
        <taxon>Metazoa</taxon>
        <taxon>Ecdysozoa</taxon>
        <taxon>Arthropoda</taxon>
        <taxon>Chelicerata</taxon>
        <taxon>Arachnida</taxon>
        <taxon>Araneae</taxon>
        <taxon>Araneomorphae</taxon>
        <taxon>Entelegynae</taxon>
        <taxon>Araneoidea</taxon>
        <taxon>Araneidae</taxon>
        <taxon>Argiope</taxon>
    </lineage>
</organism>
<dbReference type="SUPFAM" id="SSF54695">
    <property type="entry name" value="POZ domain"/>
    <property type="match status" value="1"/>
</dbReference>
<dbReference type="PROSITE" id="PS50097">
    <property type="entry name" value="BTB"/>
    <property type="match status" value="1"/>
</dbReference>
<dbReference type="InterPro" id="IPR000210">
    <property type="entry name" value="BTB/POZ_dom"/>
</dbReference>
<evidence type="ECO:0000259" key="1">
    <source>
        <dbReference type="PROSITE" id="PS50097"/>
    </source>
</evidence>
<dbReference type="EMBL" id="JABXBU010002228">
    <property type="protein sequence ID" value="KAF8771469.1"/>
    <property type="molecule type" value="Genomic_DNA"/>
</dbReference>
<reference evidence="2" key="1">
    <citation type="journal article" date="2020" name="bioRxiv">
        <title>Chromosome-level reference genome of the European wasp spider Argiope bruennichi: a resource for studies on range expansion and evolutionary adaptation.</title>
        <authorList>
            <person name="Sheffer M.M."/>
            <person name="Hoppe A."/>
            <person name="Krehenwinkel H."/>
            <person name="Uhl G."/>
            <person name="Kuss A.W."/>
            <person name="Jensen L."/>
            <person name="Jensen C."/>
            <person name="Gillespie R.G."/>
            <person name="Hoff K.J."/>
            <person name="Prost S."/>
        </authorList>
    </citation>
    <scope>NUCLEOTIDE SEQUENCE</scope>
</reference>
<protein>
    <submittedName>
        <fullName evidence="2">TD and POZ domain-containing protein 4</fullName>
    </submittedName>
</protein>
<comment type="caution">
    <text evidence="2">The sequence shown here is derived from an EMBL/GenBank/DDBJ whole genome shotgun (WGS) entry which is preliminary data.</text>
</comment>
<dbReference type="CDD" id="cd18186">
    <property type="entry name" value="BTB_POZ_ZBTB_KLHL-like"/>
    <property type="match status" value="1"/>
</dbReference>
<accession>A0A8T0EF44</accession>
<evidence type="ECO:0000313" key="2">
    <source>
        <dbReference type="EMBL" id="KAF8771469.1"/>
    </source>
</evidence>
<dbReference type="Gene3D" id="1.25.40.420">
    <property type="match status" value="1"/>
</dbReference>
<dbReference type="PANTHER" id="PTHR24413">
    <property type="entry name" value="SPECKLE-TYPE POZ PROTEIN"/>
    <property type="match status" value="1"/>
</dbReference>
<dbReference type="Gene3D" id="3.30.710.10">
    <property type="entry name" value="Potassium Channel Kv1.1, Chain A"/>
    <property type="match status" value="1"/>
</dbReference>
<sequence>MTKEETKSFVIKSALDCCMIKIDLSLTNEEDTEENVCLSMRSFEHSVKFSSMRTFILDSQKHEIDSGEFKCFFESGKGLTHLLKITNNMIMKNKDLYLYEDVLSLGFVIAISTGILYEGLENVEYSYATHLTTNEVVMDWRSFNAEGNSSDENSELKVDLISLYREKSLCDMKLKTKKNNFSVHTSILGARSPVFKAMFSSDMKENVNRCVDMSDLQDETVRRFLLYLYSDQLEDLKWDDALQLYKVADKYAVFSLVHKCSTFLKNNLNLENVCEALMHSDLHQDENFKEIAQNLILKNANTIFKSEEWKVLAVANPQLAVETMIRIWNDD</sequence>
<reference evidence="2" key="2">
    <citation type="submission" date="2020-06" db="EMBL/GenBank/DDBJ databases">
        <authorList>
            <person name="Sheffer M."/>
        </authorList>
    </citation>
    <scope>NUCLEOTIDE SEQUENCE</scope>
</reference>
<name>A0A8T0EF44_ARGBR</name>
<dbReference type="SMART" id="SM00225">
    <property type="entry name" value="BTB"/>
    <property type="match status" value="1"/>
</dbReference>
<evidence type="ECO:0000313" key="3">
    <source>
        <dbReference type="Proteomes" id="UP000807504"/>
    </source>
</evidence>
<dbReference type="Pfam" id="PF00651">
    <property type="entry name" value="BTB"/>
    <property type="match status" value="1"/>
</dbReference>
<dbReference type="Proteomes" id="UP000807504">
    <property type="component" value="Unassembled WGS sequence"/>
</dbReference>
<feature type="domain" description="BTB" evidence="1">
    <location>
        <begin position="170"/>
        <end position="237"/>
    </location>
</feature>
<keyword evidence="3" id="KW-1185">Reference proteome</keyword>
<proteinExistence type="predicted"/>
<gene>
    <name evidence="2" type="ORF">HNY73_018888</name>
</gene>
<dbReference type="AlphaFoldDB" id="A0A8T0EF44"/>
<dbReference type="InterPro" id="IPR011333">
    <property type="entry name" value="SKP1/BTB/POZ_sf"/>
</dbReference>